<evidence type="ECO:0000313" key="3">
    <source>
        <dbReference type="Proteomes" id="UP000270296"/>
    </source>
</evidence>
<evidence type="ECO:0000313" key="4">
    <source>
        <dbReference type="WBParaSite" id="SBAD_0000525801-mRNA-1"/>
    </source>
</evidence>
<evidence type="ECO:0000256" key="1">
    <source>
        <dbReference type="SAM" id="MobiDB-lite"/>
    </source>
</evidence>
<gene>
    <name evidence="2" type="ORF">SBAD_LOCUS5049</name>
</gene>
<feature type="compositionally biased region" description="Basic and acidic residues" evidence="1">
    <location>
        <begin position="50"/>
        <end position="68"/>
    </location>
</feature>
<dbReference type="AlphaFoldDB" id="A0A183IN53"/>
<sequence length="157" mass="17328">MAEAEEVVSPRTEAEKETPHLPLPPGSLTDAKRTAVEADGVGRQYGTQEQHIETQQHFDNDDVRRRPTTDSGGAVRRWATATKFLRSTAASLAGSEYNDEFQSAMTTTRYSLMVNARQCESRMNDWADAFLIAAERSIDGGMFPSTVSGCVTRRGVR</sequence>
<feature type="region of interest" description="Disordered" evidence="1">
    <location>
        <begin position="1"/>
        <end position="75"/>
    </location>
</feature>
<evidence type="ECO:0000313" key="2">
    <source>
        <dbReference type="EMBL" id="VDP06120.1"/>
    </source>
</evidence>
<reference evidence="2 3" key="2">
    <citation type="submission" date="2018-11" db="EMBL/GenBank/DDBJ databases">
        <authorList>
            <consortium name="Pathogen Informatics"/>
        </authorList>
    </citation>
    <scope>NUCLEOTIDE SEQUENCE [LARGE SCALE GENOMIC DNA]</scope>
</reference>
<proteinExistence type="predicted"/>
<keyword evidence="3" id="KW-1185">Reference proteome</keyword>
<dbReference type="Proteomes" id="UP000270296">
    <property type="component" value="Unassembled WGS sequence"/>
</dbReference>
<name>A0A183IN53_9BILA</name>
<dbReference type="WBParaSite" id="SBAD_0000525801-mRNA-1">
    <property type="protein sequence ID" value="SBAD_0000525801-mRNA-1"/>
    <property type="gene ID" value="SBAD_0000525801"/>
</dbReference>
<reference evidence="4" key="1">
    <citation type="submission" date="2016-06" db="UniProtKB">
        <authorList>
            <consortium name="WormBaseParasite"/>
        </authorList>
    </citation>
    <scope>IDENTIFICATION</scope>
</reference>
<protein>
    <submittedName>
        <fullName evidence="2 4">Uncharacterized protein</fullName>
    </submittedName>
</protein>
<dbReference type="EMBL" id="UZAM01008721">
    <property type="protein sequence ID" value="VDP06120.1"/>
    <property type="molecule type" value="Genomic_DNA"/>
</dbReference>
<accession>A0A183IN53</accession>
<organism evidence="4">
    <name type="scientific">Soboliphyme baturini</name>
    <dbReference type="NCBI Taxonomy" id="241478"/>
    <lineage>
        <taxon>Eukaryota</taxon>
        <taxon>Metazoa</taxon>
        <taxon>Ecdysozoa</taxon>
        <taxon>Nematoda</taxon>
        <taxon>Enoplea</taxon>
        <taxon>Dorylaimia</taxon>
        <taxon>Dioctophymatida</taxon>
        <taxon>Dioctophymatoidea</taxon>
        <taxon>Soboliphymatidae</taxon>
        <taxon>Soboliphyme</taxon>
    </lineage>
</organism>